<feature type="non-terminal residue" evidence="4">
    <location>
        <position position="727"/>
    </location>
</feature>
<evidence type="ECO:0000256" key="1">
    <source>
        <dbReference type="SAM" id="MobiDB-lite"/>
    </source>
</evidence>
<organism evidence="4 5">
    <name type="scientific">Eragrostis curvula</name>
    <name type="common">weeping love grass</name>
    <dbReference type="NCBI Taxonomy" id="38414"/>
    <lineage>
        <taxon>Eukaryota</taxon>
        <taxon>Viridiplantae</taxon>
        <taxon>Streptophyta</taxon>
        <taxon>Embryophyta</taxon>
        <taxon>Tracheophyta</taxon>
        <taxon>Spermatophyta</taxon>
        <taxon>Magnoliopsida</taxon>
        <taxon>Liliopsida</taxon>
        <taxon>Poales</taxon>
        <taxon>Poaceae</taxon>
        <taxon>PACMAD clade</taxon>
        <taxon>Chloridoideae</taxon>
        <taxon>Eragrostideae</taxon>
        <taxon>Eragrostidinae</taxon>
        <taxon>Eragrostis</taxon>
    </lineage>
</organism>
<keyword evidence="5" id="KW-1185">Reference proteome</keyword>
<feature type="compositionally biased region" description="Basic residues" evidence="1">
    <location>
        <begin position="645"/>
        <end position="659"/>
    </location>
</feature>
<dbReference type="EMBL" id="RWGY01000007">
    <property type="protein sequence ID" value="TVU41228.1"/>
    <property type="molecule type" value="Genomic_DNA"/>
</dbReference>
<dbReference type="PANTHER" id="PTHR47718">
    <property type="entry name" value="OS01G0519700 PROTEIN"/>
    <property type="match status" value="1"/>
</dbReference>
<gene>
    <name evidence="4" type="ORF">EJB05_14729</name>
</gene>
<feature type="domain" description="MULE transposase" evidence="3">
    <location>
        <begin position="239"/>
        <end position="333"/>
    </location>
</feature>
<protein>
    <submittedName>
        <fullName evidence="4">Uncharacterized protein</fullName>
    </submittedName>
</protein>
<dbReference type="OrthoDB" id="626338at2759"/>
<feature type="region of interest" description="Disordered" evidence="1">
    <location>
        <begin position="640"/>
        <end position="659"/>
    </location>
</feature>
<accession>A0A5J9VZ77</accession>
<feature type="domain" description="FAR1" evidence="2">
    <location>
        <begin position="26"/>
        <end position="117"/>
    </location>
</feature>
<sequence length="727" mass="84286">MSNDNSLLEYSEIVMKMFNSEDEGFEFYNDYAYEKGFGVRKDYCKWDSGHNEKTLRKFVCSCEGFRAEKHLTREIKMRRSRNITRCGCPAKLVIALDQNTEQWYVKDFIDEHNHPIIEPDLSYFLRSHRRISDEQKAEIVLLQISGIRKHQIMDIMLKRYGGYDRVGFTSRDLYNFLHRNKLQTLSLGDAQTLINYMIVQKCRDPDFSFQYKRDGRGHLTGVLWCDFESQMDYRAFGDVVVFDGTYKTNKYNLPLVPFVGVNHHKSTVLFACGVVAHEDTESYVWLLRSFSDAMSQKHPVSVITDGDLAMQKAISIVWPNSSHRLCGWHIENNIVSNIKDAEVKEGIRCFLYDRCSIEEIERKWMEFLKKNEVTDKDSWLYQMYERRQVWCAAYHASKRYLGLRSNQRSEILHSRIQFNLDRKMSLVELLQHFDNTPCLEPDASIIVNEAAERFTPSVYYADVQYSLKTASKCFLIEEMDGYNIVEYKVGRVDKGDKQYFVECEICVHEDKSLGTPCSHIFFVLGLRGESKLPDCCVLERWTMGAKRGFPPTRKSTMYDYSDSVQRYHELHNISQMTSFAASQSLEAYERLKRVLEEEATMILPNRGEGEGGRKRFGPVLTQGGLDDYAESYNVLDPIRVPGRGAPKKKMKSSSDKSKKKCTLCKDEGHNRRTCYLRDELVTLKQYVLISLFLFLHLLDPSPRSLGDCSPRNEARGRGLVAGNAVEA</sequence>
<dbReference type="InterPro" id="IPR018289">
    <property type="entry name" value="MULE_transposase_dom"/>
</dbReference>
<evidence type="ECO:0000313" key="5">
    <source>
        <dbReference type="Proteomes" id="UP000324897"/>
    </source>
</evidence>
<proteinExistence type="predicted"/>
<reference evidence="4 5" key="1">
    <citation type="journal article" date="2019" name="Sci. Rep.">
        <title>A high-quality genome of Eragrostis curvula grass provides insights into Poaceae evolution and supports new strategies to enhance forage quality.</title>
        <authorList>
            <person name="Carballo J."/>
            <person name="Santos B.A.C.M."/>
            <person name="Zappacosta D."/>
            <person name="Garbus I."/>
            <person name="Selva J.P."/>
            <person name="Gallo C.A."/>
            <person name="Diaz A."/>
            <person name="Albertini E."/>
            <person name="Caccamo M."/>
            <person name="Echenique V."/>
        </authorList>
    </citation>
    <scope>NUCLEOTIDE SEQUENCE [LARGE SCALE GENOMIC DNA]</scope>
    <source>
        <strain evidence="5">cv. Victoria</strain>
        <tissue evidence="4">Leaf</tissue>
    </source>
</reference>
<dbReference type="Pfam" id="PF03101">
    <property type="entry name" value="FAR1"/>
    <property type="match status" value="1"/>
</dbReference>
<dbReference type="AlphaFoldDB" id="A0A5J9VZ77"/>
<dbReference type="PANTHER" id="PTHR47718:SF13">
    <property type="entry name" value="OS09G0290500 PROTEIN"/>
    <property type="match status" value="1"/>
</dbReference>
<evidence type="ECO:0000259" key="3">
    <source>
        <dbReference type="Pfam" id="PF10551"/>
    </source>
</evidence>
<dbReference type="Gramene" id="TVU41228">
    <property type="protein sequence ID" value="TVU41228"/>
    <property type="gene ID" value="EJB05_14729"/>
</dbReference>
<comment type="caution">
    <text evidence="4">The sequence shown here is derived from an EMBL/GenBank/DDBJ whole genome shotgun (WGS) entry which is preliminary data.</text>
</comment>
<dbReference type="InterPro" id="IPR004330">
    <property type="entry name" value="FAR1_DNA_bnd_dom"/>
</dbReference>
<name>A0A5J9VZ77_9POAL</name>
<dbReference type="Proteomes" id="UP000324897">
    <property type="component" value="Chromosome 4"/>
</dbReference>
<dbReference type="Pfam" id="PF10551">
    <property type="entry name" value="MULE"/>
    <property type="match status" value="1"/>
</dbReference>
<evidence type="ECO:0000313" key="4">
    <source>
        <dbReference type="EMBL" id="TVU41228.1"/>
    </source>
</evidence>
<evidence type="ECO:0000259" key="2">
    <source>
        <dbReference type="Pfam" id="PF03101"/>
    </source>
</evidence>